<name>A0AAV9BCI8_ACOGR</name>
<feature type="compositionally biased region" description="Acidic residues" evidence="7">
    <location>
        <begin position="403"/>
        <end position="421"/>
    </location>
</feature>
<feature type="compositionally biased region" description="Low complexity" evidence="7">
    <location>
        <begin position="322"/>
        <end position="333"/>
    </location>
</feature>
<comment type="subcellular location">
    <subcellularLocation>
        <location evidence="1">Nucleus</location>
        <location evidence="1">Nucleolus</location>
    </subcellularLocation>
</comment>
<dbReference type="GO" id="GO:0042393">
    <property type="term" value="F:histone binding"/>
    <property type="evidence" value="ECO:0007669"/>
    <property type="project" value="TreeGrafter"/>
</dbReference>
<dbReference type="Proteomes" id="UP001179952">
    <property type="component" value="Unassembled WGS sequence"/>
</dbReference>
<reference evidence="9" key="2">
    <citation type="submission" date="2023-06" db="EMBL/GenBank/DDBJ databases">
        <authorList>
            <person name="Ma L."/>
            <person name="Liu K.-W."/>
            <person name="Li Z."/>
            <person name="Hsiao Y.-Y."/>
            <person name="Qi Y."/>
            <person name="Fu T."/>
            <person name="Tang G."/>
            <person name="Zhang D."/>
            <person name="Sun W.-H."/>
            <person name="Liu D.-K."/>
            <person name="Li Y."/>
            <person name="Chen G.-Z."/>
            <person name="Liu X.-D."/>
            <person name="Liao X.-Y."/>
            <person name="Jiang Y.-T."/>
            <person name="Yu X."/>
            <person name="Hao Y."/>
            <person name="Huang J."/>
            <person name="Zhao X.-W."/>
            <person name="Ke S."/>
            <person name="Chen Y.-Y."/>
            <person name="Wu W.-L."/>
            <person name="Hsu J.-L."/>
            <person name="Lin Y.-F."/>
            <person name="Huang M.-D."/>
            <person name="Li C.-Y."/>
            <person name="Huang L."/>
            <person name="Wang Z.-W."/>
            <person name="Zhao X."/>
            <person name="Zhong W.-Y."/>
            <person name="Peng D.-H."/>
            <person name="Ahmad S."/>
            <person name="Lan S."/>
            <person name="Zhang J.-S."/>
            <person name="Tsai W.-C."/>
            <person name="Van De Peer Y."/>
            <person name="Liu Z.-J."/>
        </authorList>
    </citation>
    <scope>NUCLEOTIDE SEQUENCE</scope>
    <source>
        <strain evidence="9">SCP</strain>
        <tissue evidence="9">Leaves</tissue>
    </source>
</reference>
<evidence type="ECO:0000256" key="3">
    <source>
        <dbReference type="ARBA" id="ARBA00023015"/>
    </source>
</evidence>
<protein>
    <recommendedName>
        <fullName evidence="8">DEK-C domain-containing protein</fullName>
    </recommendedName>
</protein>
<keyword evidence="5" id="KW-0804">Transcription</keyword>
<feature type="compositionally biased region" description="Acidic residues" evidence="7">
    <location>
        <begin position="239"/>
        <end position="248"/>
    </location>
</feature>
<keyword evidence="3" id="KW-0805">Transcription regulation</keyword>
<organism evidence="9 10">
    <name type="scientific">Acorus gramineus</name>
    <name type="common">Dwarf sweet flag</name>
    <dbReference type="NCBI Taxonomy" id="55184"/>
    <lineage>
        <taxon>Eukaryota</taxon>
        <taxon>Viridiplantae</taxon>
        <taxon>Streptophyta</taxon>
        <taxon>Embryophyta</taxon>
        <taxon>Tracheophyta</taxon>
        <taxon>Spermatophyta</taxon>
        <taxon>Magnoliopsida</taxon>
        <taxon>Liliopsida</taxon>
        <taxon>Acoraceae</taxon>
        <taxon>Acorus</taxon>
    </lineage>
</organism>
<dbReference type="GO" id="GO:0005730">
    <property type="term" value="C:nucleolus"/>
    <property type="evidence" value="ECO:0007669"/>
    <property type="project" value="UniProtKB-SubCell"/>
</dbReference>
<dbReference type="PANTHER" id="PTHR13468">
    <property type="entry name" value="DEK PROTEIN"/>
    <property type="match status" value="1"/>
</dbReference>
<dbReference type="GO" id="GO:0003677">
    <property type="term" value="F:DNA binding"/>
    <property type="evidence" value="ECO:0007669"/>
    <property type="project" value="UniProtKB-KW"/>
</dbReference>
<feature type="compositionally biased region" description="Basic and acidic residues" evidence="7">
    <location>
        <begin position="189"/>
        <end position="203"/>
    </location>
</feature>
<dbReference type="SUPFAM" id="SSF109715">
    <property type="entry name" value="DEK C-terminal domain"/>
    <property type="match status" value="1"/>
</dbReference>
<dbReference type="AlphaFoldDB" id="A0AAV9BCI8"/>
<evidence type="ECO:0000313" key="9">
    <source>
        <dbReference type="EMBL" id="KAK1274301.1"/>
    </source>
</evidence>
<dbReference type="Pfam" id="PF08766">
    <property type="entry name" value="DEK_C"/>
    <property type="match status" value="1"/>
</dbReference>
<feature type="region of interest" description="Disordered" evidence="7">
    <location>
        <begin position="158"/>
        <end position="350"/>
    </location>
</feature>
<evidence type="ECO:0000256" key="4">
    <source>
        <dbReference type="ARBA" id="ARBA00023125"/>
    </source>
</evidence>
<feature type="region of interest" description="Disordered" evidence="7">
    <location>
        <begin position="401"/>
        <end position="434"/>
    </location>
</feature>
<accession>A0AAV9BCI8</accession>
<dbReference type="GO" id="GO:2000779">
    <property type="term" value="P:regulation of double-strand break repair"/>
    <property type="evidence" value="ECO:0007669"/>
    <property type="project" value="TreeGrafter"/>
</dbReference>
<feature type="compositionally biased region" description="Basic and acidic residues" evidence="7">
    <location>
        <begin position="303"/>
        <end position="321"/>
    </location>
</feature>
<feature type="compositionally biased region" description="Basic and acidic residues" evidence="7">
    <location>
        <begin position="265"/>
        <end position="277"/>
    </location>
</feature>
<evidence type="ECO:0000259" key="8">
    <source>
        <dbReference type="PROSITE" id="PS51998"/>
    </source>
</evidence>
<evidence type="ECO:0000256" key="2">
    <source>
        <dbReference type="ARBA" id="ARBA00022853"/>
    </source>
</evidence>
<dbReference type="PROSITE" id="PS51998">
    <property type="entry name" value="DEK_C"/>
    <property type="match status" value="1"/>
</dbReference>
<dbReference type="GO" id="GO:0006325">
    <property type="term" value="P:chromatin organization"/>
    <property type="evidence" value="ECO:0007669"/>
    <property type="project" value="UniProtKB-KW"/>
</dbReference>
<dbReference type="Gene3D" id="1.10.10.60">
    <property type="entry name" value="Homeodomain-like"/>
    <property type="match status" value="1"/>
</dbReference>
<evidence type="ECO:0000256" key="6">
    <source>
        <dbReference type="ARBA" id="ARBA00023242"/>
    </source>
</evidence>
<feature type="compositionally biased region" description="Acidic residues" evidence="7">
    <location>
        <begin position="204"/>
        <end position="217"/>
    </location>
</feature>
<dbReference type="PANTHER" id="PTHR13468:SF22">
    <property type="entry name" value="DEK DOMAIN-CONTAINING CHROMATIN-ASSOCIATED PROTEIN 3"/>
    <property type="match status" value="1"/>
</dbReference>
<dbReference type="EMBL" id="JAUJYN010000004">
    <property type="protein sequence ID" value="KAK1274301.1"/>
    <property type="molecule type" value="Genomic_DNA"/>
</dbReference>
<keyword evidence="2" id="KW-0156">Chromatin regulator</keyword>
<evidence type="ECO:0000256" key="1">
    <source>
        <dbReference type="ARBA" id="ARBA00004604"/>
    </source>
</evidence>
<comment type="caution">
    <text evidence="9">The sequence shown here is derived from an EMBL/GenBank/DDBJ whole genome shotgun (WGS) entry which is preliminary data.</text>
</comment>
<sequence>MSTPLPLDRPVRERKSVQRLVASVEVTPVKEFLIEKGRGTPLKDIPNVAYKLSKRKSDDIAEMLHMILFGRKGKALHRKQNISQFSGFVWHENEEKQRSKVKEKLDKLLKDKLLEFCDVLDIPVSKTNARKEDLVVKLSDFLDAPHATTDVVIAEKEQSTKFRKRKSVSGGSASRSGGSPAKRSRKTLTKVEDTPKSKGKSSDSDSESEDDDDEEVSEKENGVPNKDVDEDSEHSVSEKEDESEEDEEYSLKKKRGMKKSSPSSKRGDVAKKETKKERAPKRSSATTSKSPKKRATITPSRSSKAEKSNDATKKKKTDDSPSNKSSSSKPAAKGRSGRKTKEAGPSEKELRSAICDILKKVDFNTATFTDILKKLAVEFKKDLTSRKGAIKLMIQDELTQLADEAEENDEDEVDGDAEDEKPEPAKEKVEAKIR</sequence>
<keyword evidence="10" id="KW-1185">Reference proteome</keyword>
<dbReference type="InterPro" id="IPR044198">
    <property type="entry name" value="DEK"/>
</dbReference>
<evidence type="ECO:0000256" key="7">
    <source>
        <dbReference type="SAM" id="MobiDB-lite"/>
    </source>
</evidence>
<evidence type="ECO:0000256" key="5">
    <source>
        <dbReference type="ARBA" id="ARBA00023163"/>
    </source>
</evidence>
<gene>
    <name evidence="9" type="ORF">QJS04_geneDACA018309</name>
</gene>
<feature type="compositionally biased region" description="Basic and acidic residues" evidence="7">
    <location>
        <begin position="422"/>
        <end position="434"/>
    </location>
</feature>
<feature type="compositionally biased region" description="Basic and acidic residues" evidence="7">
    <location>
        <begin position="339"/>
        <end position="350"/>
    </location>
</feature>
<reference evidence="9" key="1">
    <citation type="journal article" date="2023" name="Nat. Commun.">
        <title>Diploid and tetraploid genomes of Acorus and the evolution of monocots.</title>
        <authorList>
            <person name="Ma L."/>
            <person name="Liu K.W."/>
            <person name="Li Z."/>
            <person name="Hsiao Y.Y."/>
            <person name="Qi Y."/>
            <person name="Fu T."/>
            <person name="Tang G.D."/>
            <person name="Zhang D."/>
            <person name="Sun W.H."/>
            <person name="Liu D.K."/>
            <person name="Li Y."/>
            <person name="Chen G.Z."/>
            <person name="Liu X.D."/>
            <person name="Liao X.Y."/>
            <person name="Jiang Y.T."/>
            <person name="Yu X."/>
            <person name="Hao Y."/>
            <person name="Huang J."/>
            <person name="Zhao X.W."/>
            <person name="Ke S."/>
            <person name="Chen Y.Y."/>
            <person name="Wu W.L."/>
            <person name="Hsu J.L."/>
            <person name="Lin Y.F."/>
            <person name="Huang M.D."/>
            <person name="Li C.Y."/>
            <person name="Huang L."/>
            <person name="Wang Z.W."/>
            <person name="Zhao X."/>
            <person name="Zhong W.Y."/>
            <person name="Peng D.H."/>
            <person name="Ahmad S."/>
            <person name="Lan S."/>
            <person name="Zhang J.S."/>
            <person name="Tsai W.C."/>
            <person name="Van de Peer Y."/>
            <person name="Liu Z.J."/>
        </authorList>
    </citation>
    <scope>NUCLEOTIDE SEQUENCE</scope>
    <source>
        <strain evidence="9">SCP</strain>
    </source>
</reference>
<dbReference type="InterPro" id="IPR014876">
    <property type="entry name" value="DEK_C"/>
</dbReference>
<feature type="compositionally biased region" description="Low complexity" evidence="7">
    <location>
        <begin position="168"/>
        <end position="181"/>
    </location>
</feature>
<feature type="domain" description="DEK-C" evidence="8">
    <location>
        <begin position="344"/>
        <end position="399"/>
    </location>
</feature>
<proteinExistence type="predicted"/>
<keyword evidence="4" id="KW-0238">DNA-binding</keyword>
<keyword evidence="6" id="KW-0539">Nucleus</keyword>
<evidence type="ECO:0000313" key="10">
    <source>
        <dbReference type="Proteomes" id="UP001179952"/>
    </source>
</evidence>
<dbReference type="FunFam" id="1.10.10.60:FF:000220">
    <property type="entry name" value="DEK domain-containing chromatin associated protein"/>
    <property type="match status" value="1"/>
</dbReference>